<protein>
    <submittedName>
        <fullName evidence="1">Uncharacterized protein</fullName>
    </submittedName>
</protein>
<gene>
    <name evidence="1" type="ORF">EV182_004104</name>
</gene>
<keyword evidence="2" id="KW-1185">Reference proteome</keyword>
<evidence type="ECO:0000313" key="2">
    <source>
        <dbReference type="Proteomes" id="UP001145114"/>
    </source>
</evidence>
<comment type="caution">
    <text evidence="1">The sequence shown here is derived from an EMBL/GenBank/DDBJ whole genome shotgun (WGS) entry which is preliminary data.</text>
</comment>
<sequence length="202" mass="22967">MSNLLLTTEGTLKIADFGLARPYHSSMQPMTPSVVTLWYRAPELLFGAKEYTTSIDTWSAGCIFGELLLGRPLMPGRTEMQQICLIIDVLGTPNDKIWPEFRSLPLAKKFTLPSQAYNNLRLNLPKVSSNTIELINGFLTYDPRRRLSARRALYHPYFDEPPLAQDPSMLPTFPEVRNMTTSEMARLRMQINKETRGANNLT</sequence>
<organism evidence="1 2">
    <name type="scientific">Spiromyces aspiralis</name>
    <dbReference type="NCBI Taxonomy" id="68401"/>
    <lineage>
        <taxon>Eukaryota</taxon>
        <taxon>Fungi</taxon>
        <taxon>Fungi incertae sedis</taxon>
        <taxon>Zoopagomycota</taxon>
        <taxon>Kickxellomycotina</taxon>
        <taxon>Kickxellomycetes</taxon>
        <taxon>Kickxellales</taxon>
        <taxon>Kickxellaceae</taxon>
        <taxon>Spiromyces</taxon>
    </lineage>
</organism>
<accession>A0ACC1HCG1</accession>
<proteinExistence type="predicted"/>
<dbReference type="EMBL" id="JAMZIH010006336">
    <property type="protein sequence ID" value="KAJ1674031.1"/>
    <property type="molecule type" value="Genomic_DNA"/>
</dbReference>
<name>A0ACC1HCG1_9FUNG</name>
<reference evidence="1" key="1">
    <citation type="submission" date="2022-06" db="EMBL/GenBank/DDBJ databases">
        <title>Phylogenomic reconstructions and comparative analyses of Kickxellomycotina fungi.</title>
        <authorList>
            <person name="Reynolds N.K."/>
            <person name="Stajich J.E."/>
            <person name="Barry K."/>
            <person name="Grigoriev I.V."/>
            <person name="Crous P."/>
            <person name="Smith M.E."/>
        </authorList>
    </citation>
    <scope>NUCLEOTIDE SEQUENCE</scope>
    <source>
        <strain evidence="1">RSA 2271</strain>
    </source>
</reference>
<dbReference type="Proteomes" id="UP001145114">
    <property type="component" value="Unassembled WGS sequence"/>
</dbReference>
<evidence type="ECO:0000313" key="1">
    <source>
        <dbReference type="EMBL" id="KAJ1674031.1"/>
    </source>
</evidence>